<dbReference type="PROSITE" id="PS51186">
    <property type="entry name" value="GNAT"/>
    <property type="match status" value="1"/>
</dbReference>
<dbReference type="Proteomes" id="UP000322110">
    <property type="component" value="Unassembled WGS sequence"/>
</dbReference>
<dbReference type="InterPro" id="IPR000182">
    <property type="entry name" value="GNAT_dom"/>
</dbReference>
<keyword evidence="3" id="KW-1185">Reference proteome</keyword>
<keyword evidence="2" id="KW-0808">Transferase</keyword>
<gene>
    <name evidence="2" type="ORF">F0Q34_00095</name>
</gene>
<dbReference type="EMBL" id="VUKA01000001">
    <property type="protein sequence ID" value="KAA2214175.1"/>
    <property type="molecule type" value="Genomic_DNA"/>
</dbReference>
<protein>
    <submittedName>
        <fullName evidence="2">GNAT family N-acetyltransferase</fullName>
    </submittedName>
</protein>
<evidence type="ECO:0000313" key="2">
    <source>
        <dbReference type="EMBL" id="KAA2214175.1"/>
    </source>
</evidence>
<evidence type="ECO:0000259" key="1">
    <source>
        <dbReference type="PROSITE" id="PS51186"/>
    </source>
</evidence>
<dbReference type="Gene3D" id="3.40.630.30">
    <property type="match status" value="1"/>
</dbReference>
<dbReference type="RefSeq" id="WP_149810114.1">
    <property type="nucleotide sequence ID" value="NZ_VUKA01000001.1"/>
</dbReference>
<proteinExistence type="predicted"/>
<evidence type="ECO:0000313" key="3">
    <source>
        <dbReference type="Proteomes" id="UP000322110"/>
    </source>
</evidence>
<accession>A0A5B2TJL3</accession>
<dbReference type="InterPro" id="IPR016181">
    <property type="entry name" value="Acyl_CoA_acyltransferase"/>
</dbReference>
<comment type="caution">
    <text evidence="2">The sequence shown here is derived from an EMBL/GenBank/DDBJ whole genome shotgun (WGS) entry which is preliminary data.</text>
</comment>
<dbReference type="SUPFAM" id="SSF55729">
    <property type="entry name" value="Acyl-CoA N-acyltransferases (Nat)"/>
    <property type="match status" value="1"/>
</dbReference>
<dbReference type="OrthoDB" id="9799092at2"/>
<organism evidence="2 3">
    <name type="scientific">Teichococcus oryzae</name>
    <dbReference type="NCBI Taxonomy" id="1608942"/>
    <lineage>
        <taxon>Bacteria</taxon>
        <taxon>Pseudomonadati</taxon>
        <taxon>Pseudomonadota</taxon>
        <taxon>Alphaproteobacteria</taxon>
        <taxon>Acetobacterales</taxon>
        <taxon>Roseomonadaceae</taxon>
        <taxon>Roseomonas</taxon>
    </lineage>
</organism>
<name>A0A5B2TJL3_9PROT</name>
<sequence>MTEGFRIRRLGVADAAAFRAIRLEALAAQPEAFGSSVEEEAAQPEEVFIGRLAEGAIFGGWLEGRPELAGVMALAVPDKAKSRHKGLLWGVYLCPVARGTGLAPAMLRHLLDHARGVVEEVRLSVTRGNGPARSLYLRAGFTDWALEPRALKIGGTYHDEHLMVLRF</sequence>
<dbReference type="GO" id="GO:0016747">
    <property type="term" value="F:acyltransferase activity, transferring groups other than amino-acyl groups"/>
    <property type="evidence" value="ECO:0007669"/>
    <property type="project" value="InterPro"/>
</dbReference>
<reference evidence="2 3" key="1">
    <citation type="journal article" date="2015" name="Int. J. Syst. Evol. Microbiol.">
        <title>Roseomonas oryzae sp. nov., isolated from paddy rhizosphere soil.</title>
        <authorList>
            <person name="Ramaprasad E.V."/>
            <person name="Sasikala Ch."/>
            <person name="Ramana Ch.V."/>
        </authorList>
    </citation>
    <scope>NUCLEOTIDE SEQUENCE [LARGE SCALE GENOMIC DNA]</scope>
    <source>
        <strain evidence="2 3">KCTC 42542</strain>
    </source>
</reference>
<dbReference type="Pfam" id="PF00583">
    <property type="entry name" value="Acetyltransf_1"/>
    <property type="match status" value="1"/>
</dbReference>
<feature type="domain" description="N-acetyltransferase" evidence="1">
    <location>
        <begin position="5"/>
        <end position="167"/>
    </location>
</feature>
<dbReference type="AlphaFoldDB" id="A0A5B2TJL3"/>